<reference evidence="1 2" key="1">
    <citation type="journal article" date="2021" name="Chemosphere">
        <title>Bioballs carrying a syntrophic Rhodococcus and Mycolicibacterium consortium for simultaneous sorption and biodegradation of fuel oil in contaminated freshwater.</title>
        <authorList>
            <person name="Naloka K."/>
            <person name="Polrit D."/>
            <person name="Muangchinda C."/>
            <person name="Thoetkiattikul H."/>
            <person name="Pinyakong O."/>
        </authorList>
    </citation>
    <scope>NUCLEOTIDE SEQUENCE [LARGE SCALE GENOMIC DNA]</scope>
    <source>
        <strain evidence="1 2">J101</strain>
    </source>
</reference>
<evidence type="ECO:0000313" key="1">
    <source>
        <dbReference type="EMBL" id="MDZ5086245.1"/>
    </source>
</evidence>
<accession>A0ACC6MH24</accession>
<name>A0ACC6MH24_MYCPF</name>
<dbReference type="EMBL" id="JAOXLN010000012">
    <property type="protein sequence ID" value="MDZ5086245.1"/>
    <property type="molecule type" value="Genomic_DNA"/>
</dbReference>
<evidence type="ECO:0000313" key="2">
    <source>
        <dbReference type="Proteomes" id="UP001289645"/>
    </source>
</evidence>
<proteinExistence type="predicted"/>
<organism evidence="1 2">
    <name type="scientific">Mycolicibacterium parafortuitum</name>
    <name type="common">Mycobacterium parafortuitum</name>
    <dbReference type="NCBI Taxonomy" id="39692"/>
    <lineage>
        <taxon>Bacteria</taxon>
        <taxon>Bacillati</taxon>
        <taxon>Actinomycetota</taxon>
        <taxon>Actinomycetes</taxon>
        <taxon>Mycobacteriales</taxon>
        <taxon>Mycobacteriaceae</taxon>
        <taxon>Mycolicibacterium</taxon>
    </lineage>
</organism>
<gene>
    <name evidence="1" type="ORF">OHX15_12705</name>
</gene>
<dbReference type="Proteomes" id="UP001289645">
    <property type="component" value="Unassembled WGS sequence"/>
</dbReference>
<keyword evidence="2" id="KW-1185">Reference proteome</keyword>
<sequence length="52" mass="5551">MLRTFTQRLNEVDEVVPAAVAAQLGALLGADKLPKADVLVALFAEETGDRRA</sequence>
<comment type="caution">
    <text evidence="1">The sequence shown here is derived from an EMBL/GenBank/DDBJ whole genome shotgun (WGS) entry which is preliminary data.</text>
</comment>
<protein>
    <submittedName>
        <fullName evidence="1">Uncharacterized protein</fullName>
    </submittedName>
</protein>